<evidence type="ECO:0000256" key="1">
    <source>
        <dbReference type="ARBA" id="ARBA00008354"/>
    </source>
</evidence>
<dbReference type="FunFam" id="2.20.25.420:FF:000001">
    <property type="entry name" value="Zinc finger protein ZPR1"/>
    <property type="match status" value="1"/>
</dbReference>
<dbReference type="WBParaSite" id="HDID_0000691801-mRNA-1">
    <property type="protein sequence ID" value="HDID_0000691801-mRNA-1"/>
    <property type="gene ID" value="HDID_0000691801"/>
</dbReference>
<dbReference type="EMBL" id="CABIJS010000693">
    <property type="protein sequence ID" value="VUZ55449.1"/>
    <property type="molecule type" value="Genomic_DNA"/>
</dbReference>
<dbReference type="SMART" id="SM00709">
    <property type="entry name" value="Zpr1"/>
    <property type="match status" value="2"/>
</dbReference>
<dbReference type="PANTHER" id="PTHR10876">
    <property type="entry name" value="ZINC FINGER PROTEIN ZPR1"/>
    <property type="match status" value="1"/>
</dbReference>
<keyword evidence="3" id="KW-0863">Zinc-finger</keyword>
<dbReference type="InterPro" id="IPR042451">
    <property type="entry name" value="ZPR1_A/B_dom"/>
</dbReference>
<evidence type="ECO:0000313" key="9">
    <source>
        <dbReference type="Proteomes" id="UP000321570"/>
    </source>
</evidence>
<organism evidence="10">
    <name type="scientific">Hymenolepis diminuta</name>
    <name type="common">Rat tapeworm</name>
    <dbReference type="NCBI Taxonomy" id="6216"/>
    <lineage>
        <taxon>Eukaryota</taxon>
        <taxon>Metazoa</taxon>
        <taxon>Spiralia</taxon>
        <taxon>Lophotrochozoa</taxon>
        <taxon>Platyhelminthes</taxon>
        <taxon>Cestoda</taxon>
        <taxon>Eucestoda</taxon>
        <taxon>Cyclophyllidea</taxon>
        <taxon>Hymenolepididae</taxon>
        <taxon>Hymenolepis</taxon>
    </lineage>
</organism>
<dbReference type="NCBIfam" id="TIGR00310">
    <property type="entry name" value="ZPR1_znf"/>
    <property type="match status" value="2"/>
</dbReference>
<evidence type="ECO:0000256" key="2">
    <source>
        <dbReference type="ARBA" id="ARBA00022723"/>
    </source>
</evidence>
<dbReference type="Pfam" id="PF03367">
    <property type="entry name" value="Zn_ribbon_ZPR1"/>
    <property type="match status" value="2"/>
</dbReference>
<dbReference type="EMBL" id="UYSG01010888">
    <property type="protein sequence ID" value="VDL59234.1"/>
    <property type="molecule type" value="Genomic_DNA"/>
</dbReference>
<dbReference type="GO" id="GO:0005634">
    <property type="term" value="C:nucleus"/>
    <property type="evidence" value="ECO:0007669"/>
    <property type="project" value="TreeGrafter"/>
</dbReference>
<evidence type="ECO:0000313" key="6">
    <source>
        <dbReference type="EMBL" id="VDL59234.1"/>
    </source>
</evidence>
<dbReference type="Pfam" id="PF22794">
    <property type="entry name" value="jr-ZPR1"/>
    <property type="match status" value="2"/>
</dbReference>
<evidence type="ECO:0000313" key="7">
    <source>
        <dbReference type="EMBL" id="VUZ55449.1"/>
    </source>
</evidence>
<evidence type="ECO:0000313" key="8">
    <source>
        <dbReference type="Proteomes" id="UP000274504"/>
    </source>
</evidence>
<dbReference type="Gene3D" id="2.60.120.1040">
    <property type="entry name" value="ZPR1, A/B domain"/>
    <property type="match status" value="2"/>
</dbReference>
<dbReference type="Proteomes" id="UP000274504">
    <property type="component" value="Unassembled WGS sequence"/>
</dbReference>
<gene>
    <name evidence="6" type="ORF">HDID_LOCUS6916</name>
    <name evidence="7" type="ORF">WMSIL1_LOCUS13272</name>
</gene>
<dbReference type="OrthoDB" id="308464at2759"/>
<reference evidence="10" key="1">
    <citation type="submission" date="2016-04" db="UniProtKB">
        <authorList>
            <consortium name="WormBaseParasite"/>
        </authorList>
    </citation>
    <scope>IDENTIFICATION</scope>
</reference>
<accession>A0A0R3SPL5</accession>
<dbReference type="FunFam" id="2.60.120.1040:FF:000006">
    <property type="entry name" value="Zinc finger protein zpr1"/>
    <property type="match status" value="1"/>
</dbReference>
<dbReference type="Proteomes" id="UP000321570">
    <property type="component" value="Unassembled WGS sequence"/>
</dbReference>
<feature type="domain" description="Zinc finger ZPR1-type" evidence="5">
    <location>
        <begin position="31"/>
        <end position="187"/>
    </location>
</feature>
<name>A0A0R3SPL5_HYMDI</name>
<evidence type="ECO:0000259" key="5">
    <source>
        <dbReference type="SMART" id="SM00709"/>
    </source>
</evidence>
<dbReference type="InterPro" id="IPR004457">
    <property type="entry name" value="Znf_ZPR1"/>
</dbReference>
<dbReference type="STRING" id="6216.A0A0R3SPL5"/>
<comment type="similarity">
    <text evidence="1">Belongs to the ZPR1 family.</text>
</comment>
<keyword evidence="2" id="KW-0479">Metal-binding</keyword>
<proteinExistence type="inferred from homology"/>
<sequence>MDMSENGSNVFEPTVKDLNQESGSEVIQTESYCLNCRRNGMTRLLITRIPFFREVVISSFECEHCGFKNNSVDPAAPIQNRGKKFTVDVRCAKDLNRRVIQPCFAEIRIPSLESAFPSSESILTTVEGIITGIIEKLEMLQPERRSADPKQAEAIDAFIKKLRDLLTLKTPFTLEMDDPSGNGFIENLHAPLEDPQVTCITYKRTLEQNKLLGFQDDDATTALDDDDEPEDLKNSVSTFHANCPNCHSNCPTNMKVIDIPYFQEVVLMSINCSLCGYRNNEVKSVAGISKHGKRFTLFIADIEDMSRDVLKSDTARIAIPELELDTVAGTLGGRFTTVEGLLGLIKDQLKSMNPLMFGDSAAQEEKMGYLNTTCDKIDEILALSRRDVHLVLDDPAGNSYLQSLNPDGVDERLVVEEYTRTREQDEELGILDMNTENYTS</sequence>
<dbReference type="PANTHER" id="PTHR10876:SF0">
    <property type="entry name" value="ZINC FINGER PROTEIN ZPR1"/>
    <property type="match status" value="1"/>
</dbReference>
<reference evidence="7 9" key="3">
    <citation type="submission" date="2019-07" db="EMBL/GenBank/DDBJ databases">
        <authorList>
            <person name="Jastrzebski P J."/>
            <person name="Paukszto L."/>
            <person name="Jastrzebski P J."/>
        </authorList>
    </citation>
    <scope>NUCLEOTIDE SEQUENCE [LARGE SCALE GENOMIC DNA]</scope>
    <source>
        <strain evidence="7 9">WMS-il1</strain>
    </source>
</reference>
<keyword evidence="9" id="KW-1185">Reference proteome</keyword>
<protein>
    <submittedName>
        <fullName evidence="10">Zinc finger protein ZPR1</fullName>
    </submittedName>
</protein>
<evidence type="ECO:0000313" key="10">
    <source>
        <dbReference type="WBParaSite" id="HDID_0000691801-mRNA-1"/>
    </source>
</evidence>
<dbReference type="FunFam" id="2.20.25.420:FF:000002">
    <property type="entry name" value="Zinc finger protein ZPR1"/>
    <property type="match status" value="1"/>
</dbReference>
<reference evidence="6 8" key="2">
    <citation type="submission" date="2018-11" db="EMBL/GenBank/DDBJ databases">
        <authorList>
            <consortium name="Pathogen Informatics"/>
        </authorList>
    </citation>
    <scope>NUCLEOTIDE SEQUENCE [LARGE SCALE GENOMIC DNA]</scope>
</reference>
<dbReference type="GO" id="GO:0008270">
    <property type="term" value="F:zinc ion binding"/>
    <property type="evidence" value="ECO:0007669"/>
    <property type="project" value="UniProtKB-KW"/>
</dbReference>
<dbReference type="AlphaFoldDB" id="A0A0R3SPL5"/>
<keyword evidence="4" id="KW-0862">Zinc</keyword>
<dbReference type="InterPro" id="IPR042452">
    <property type="entry name" value="ZPR1_Znf1/2"/>
</dbReference>
<feature type="domain" description="Zinc finger ZPR1-type" evidence="5">
    <location>
        <begin position="241"/>
        <end position="403"/>
    </location>
</feature>
<dbReference type="InterPro" id="IPR056180">
    <property type="entry name" value="ZPR1_jr_dom"/>
</dbReference>
<evidence type="ECO:0000256" key="4">
    <source>
        <dbReference type="ARBA" id="ARBA00022833"/>
    </source>
</evidence>
<dbReference type="Gene3D" id="2.20.25.420">
    <property type="entry name" value="ZPR1, zinc finger domain"/>
    <property type="match status" value="2"/>
</dbReference>
<evidence type="ECO:0000256" key="3">
    <source>
        <dbReference type="ARBA" id="ARBA00022771"/>
    </source>
</evidence>
<dbReference type="InterPro" id="IPR040141">
    <property type="entry name" value="ZPR1"/>
</dbReference>